<dbReference type="InterPro" id="IPR010730">
    <property type="entry name" value="HET"/>
</dbReference>
<evidence type="ECO:0000259" key="1">
    <source>
        <dbReference type="Pfam" id="PF06985"/>
    </source>
</evidence>
<keyword evidence="3" id="KW-1185">Reference proteome</keyword>
<dbReference type="Pfam" id="PF06985">
    <property type="entry name" value="HET"/>
    <property type="match status" value="1"/>
</dbReference>
<gene>
    <name evidence="2" type="ORF">BDA99DRAFT_74504</name>
</gene>
<dbReference type="PANTHER" id="PTHR24148">
    <property type="entry name" value="ANKYRIN REPEAT DOMAIN-CONTAINING PROTEIN 39 HOMOLOG-RELATED"/>
    <property type="match status" value="1"/>
</dbReference>
<organism evidence="2 3">
    <name type="scientific">Phascolomyces articulosus</name>
    <dbReference type="NCBI Taxonomy" id="60185"/>
    <lineage>
        <taxon>Eukaryota</taxon>
        <taxon>Fungi</taxon>
        <taxon>Fungi incertae sedis</taxon>
        <taxon>Mucoromycota</taxon>
        <taxon>Mucoromycotina</taxon>
        <taxon>Mucoromycetes</taxon>
        <taxon>Mucorales</taxon>
        <taxon>Lichtheimiaceae</taxon>
        <taxon>Phascolomyces</taxon>
    </lineage>
</organism>
<evidence type="ECO:0000313" key="2">
    <source>
        <dbReference type="EMBL" id="KAI9262406.1"/>
    </source>
</evidence>
<comment type="caution">
    <text evidence="2">The sequence shown here is derived from an EMBL/GenBank/DDBJ whole genome shotgun (WGS) entry which is preliminary data.</text>
</comment>
<dbReference type="PANTHER" id="PTHR24148:SF64">
    <property type="entry name" value="HETEROKARYON INCOMPATIBILITY DOMAIN-CONTAINING PROTEIN"/>
    <property type="match status" value="1"/>
</dbReference>
<dbReference type="Proteomes" id="UP001209540">
    <property type="component" value="Unassembled WGS sequence"/>
</dbReference>
<reference evidence="2" key="1">
    <citation type="journal article" date="2022" name="IScience">
        <title>Evolution of zygomycete secretomes and the origins of terrestrial fungal ecologies.</title>
        <authorList>
            <person name="Chang Y."/>
            <person name="Wang Y."/>
            <person name="Mondo S."/>
            <person name="Ahrendt S."/>
            <person name="Andreopoulos W."/>
            <person name="Barry K."/>
            <person name="Beard J."/>
            <person name="Benny G.L."/>
            <person name="Blankenship S."/>
            <person name="Bonito G."/>
            <person name="Cuomo C."/>
            <person name="Desiro A."/>
            <person name="Gervers K.A."/>
            <person name="Hundley H."/>
            <person name="Kuo A."/>
            <person name="LaButti K."/>
            <person name="Lang B.F."/>
            <person name="Lipzen A."/>
            <person name="O'Donnell K."/>
            <person name="Pangilinan J."/>
            <person name="Reynolds N."/>
            <person name="Sandor L."/>
            <person name="Smith M.E."/>
            <person name="Tsang A."/>
            <person name="Grigoriev I.V."/>
            <person name="Stajich J.E."/>
            <person name="Spatafora J.W."/>
        </authorList>
    </citation>
    <scope>NUCLEOTIDE SEQUENCE</scope>
    <source>
        <strain evidence="2">RSA 2281</strain>
    </source>
</reference>
<dbReference type="AlphaFoldDB" id="A0AAD5KAB5"/>
<proteinExistence type="predicted"/>
<sequence length="628" mass="72243">MYITYCQNQKSLDLVDTTHLRLNAKGGKDYRPTWLIRVSDWKTVSGKEAKNGYCTISYCWEQSGEVVKKNDGSGEYDLVDNAEHCIVYGYDINKDRILSSTKEGAMYVNVCQAINEDTAVFGVEFEGVLQQICTDFDIDYIWYDKVCINQSDKAAKIREIKQMHNIYKNARYAVALVPEIMIYDPDNVAREDFRRGTVAMCQALDDITQSRWWKRSWTLEEVMSSQRILFVGTNTHFWKHSLHDKTCDAPTTVDSLSDNLLNFACQGEKEGTGGSVNQALYEAHFRTSTKFHDIIFALANTFPKMFDHLDVSYKTDINVTFNTFYKSIASTDYSILCFGSNLNPEGDPRRPNTMHDFKLPSWTGAPHGLHIPYPVTGTIAPTTKYVIDDQMKLHVSTKHYWKIPVTKYKYGCLSSSLSKKTVGTPEYIQFRDRATNIQTTRANDQWTSMPEANMDTIQTEWYVNLNIWTNCNATHYHDPQQQEDGKKKDKNKKDVLSGIKKTQLRPLSLTEDCDECFVLPILLKTHKGVHDDYDEVYPALRRVALYHNIYLLPVVKKCNTNNKTAAQERYKSIGIYVVGSTTQYADPTFRWNHCVGRDDIHTEKDPKEILNTLFEKSSHDSIKEFIIE</sequence>
<accession>A0AAD5KAB5</accession>
<evidence type="ECO:0000313" key="3">
    <source>
        <dbReference type="Proteomes" id="UP001209540"/>
    </source>
</evidence>
<feature type="domain" description="Heterokaryon incompatibility" evidence="1">
    <location>
        <begin position="53"/>
        <end position="221"/>
    </location>
</feature>
<dbReference type="EMBL" id="JAIXMP010000014">
    <property type="protein sequence ID" value="KAI9262406.1"/>
    <property type="molecule type" value="Genomic_DNA"/>
</dbReference>
<reference evidence="2" key="2">
    <citation type="submission" date="2023-02" db="EMBL/GenBank/DDBJ databases">
        <authorList>
            <consortium name="DOE Joint Genome Institute"/>
            <person name="Mondo S.J."/>
            <person name="Chang Y."/>
            <person name="Wang Y."/>
            <person name="Ahrendt S."/>
            <person name="Andreopoulos W."/>
            <person name="Barry K."/>
            <person name="Beard J."/>
            <person name="Benny G.L."/>
            <person name="Blankenship S."/>
            <person name="Bonito G."/>
            <person name="Cuomo C."/>
            <person name="Desiro A."/>
            <person name="Gervers K.A."/>
            <person name="Hundley H."/>
            <person name="Kuo A."/>
            <person name="LaButti K."/>
            <person name="Lang B.F."/>
            <person name="Lipzen A."/>
            <person name="O'Donnell K."/>
            <person name="Pangilinan J."/>
            <person name="Reynolds N."/>
            <person name="Sandor L."/>
            <person name="Smith M.W."/>
            <person name="Tsang A."/>
            <person name="Grigoriev I.V."/>
            <person name="Stajich J.E."/>
            <person name="Spatafora J.W."/>
        </authorList>
    </citation>
    <scope>NUCLEOTIDE SEQUENCE</scope>
    <source>
        <strain evidence="2">RSA 2281</strain>
    </source>
</reference>
<dbReference type="InterPro" id="IPR052895">
    <property type="entry name" value="HetReg/Transcr_Mod"/>
</dbReference>
<name>A0AAD5KAB5_9FUNG</name>
<protein>
    <recommendedName>
        <fullName evidence="1">Heterokaryon incompatibility domain-containing protein</fullName>
    </recommendedName>
</protein>